<dbReference type="GO" id="GO:0005634">
    <property type="term" value="C:nucleus"/>
    <property type="evidence" value="ECO:0000318"/>
    <property type="project" value="GO_Central"/>
</dbReference>
<dbReference type="AlphaFoldDB" id="A0A0K9NSF6"/>
<dbReference type="InterPro" id="IPR002775">
    <property type="entry name" value="DNA/RNA-bd_Alba-like"/>
</dbReference>
<proteinExistence type="predicted"/>
<dbReference type="InterPro" id="IPR014560">
    <property type="entry name" value="UCP030333_Alba"/>
</dbReference>
<dbReference type="Proteomes" id="UP000036987">
    <property type="component" value="Unassembled WGS sequence"/>
</dbReference>
<dbReference type="GO" id="GO:0003723">
    <property type="term" value="F:RNA binding"/>
    <property type="evidence" value="ECO:0000318"/>
    <property type="project" value="GO_Central"/>
</dbReference>
<organism evidence="2 3">
    <name type="scientific">Zostera marina</name>
    <name type="common">Eelgrass</name>
    <dbReference type="NCBI Taxonomy" id="29655"/>
    <lineage>
        <taxon>Eukaryota</taxon>
        <taxon>Viridiplantae</taxon>
        <taxon>Streptophyta</taxon>
        <taxon>Embryophyta</taxon>
        <taxon>Tracheophyta</taxon>
        <taxon>Spermatophyta</taxon>
        <taxon>Magnoliopsida</taxon>
        <taxon>Liliopsida</taxon>
        <taxon>Zosteraceae</taxon>
        <taxon>Zostera</taxon>
    </lineage>
</organism>
<dbReference type="PANTHER" id="PTHR31947">
    <property type="entry name" value="DNA/RNA-BINDING PROTEIN ALBA 3"/>
    <property type="match status" value="1"/>
</dbReference>
<evidence type="ECO:0000259" key="1">
    <source>
        <dbReference type="Pfam" id="PF01918"/>
    </source>
</evidence>
<dbReference type="InterPro" id="IPR036882">
    <property type="entry name" value="Alba-like_dom_sf"/>
</dbReference>
<dbReference type="EMBL" id="LFYR01001770">
    <property type="protein sequence ID" value="KMZ59533.1"/>
    <property type="molecule type" value="Genomic_DNA"/>
</dbReference>
<evidence type="ECO:0000313" key="3">
    <source>
        <dbReference type="Proteomes" id="UP000036987"/>
    </source>
</evidence>
<name>A0A0K9NSF6_ZOSMR</name>
<feature type="domain" description="DNA/RNA-binding protein Alba-like" evidence="1">
    <location>
        <begin position="29"/>
        <end position="81"/>
    </location>
</feature>
<dbReference type="Pfam" id="PF01918">
    <property type="entry name" value="Alba"/>
    <property type="match status" value="1"/>
</dbReference>
<protein>
    <recommendedName>
        <fullName evidence="1">DNA/RNA-binding protein Alba-like domain-containing protein</fullName>
    </recommendedName>
</protein>
<comment type="caution">
    <text evidence="2">The sequence shown here is derived from an EMBL/GenBank/DDBJ whole genome shotgun (WGS) entry which is preliminary data.</text>
</comment>
<dbReference type="SUPFAM" id="SSF82704">
    <property type="entry name" value="AlbA-like"/>
    <property type="match status" value="1"/>
</dbReference>
<dbReference type="PANTHER" id="PTHR31947:SF43">
    <property type="entry name" value="ALBA DNA_RNA-BINDING PROTEIN"/>
    <property type="match status" value="1"/>
</dbReference>
<sequence>MESPDECIIGESNVIIGAEVIKLEVCNSKKTLLFYVDQAKKQLLNFDEIEIWAIESAIEFLVSVAVILKNSDYAVIKDIQKSTVVVNDEFSSDKIKYRKMEILMERTISETPVESELTSSDID</sequence>
<evidence type="ECO:0000313" key="2">
    <source>
        <dbReference type="EMBL" id="KMZ59533.1"/>
    </source>
</evidence>
<accession>A0A0K9NSF6</accession>
<gene>
    <name evidence="2" type="ORF">ZOSMA_67G00260</name>
</gene>
<keyword evidence="3" id="KW-1185">Reference proteome</keyword>
<dbReference type="Gene3D" id="3.30.110.20">
    <property type="entry name" value="Alba-like domain"/>
    <property type="match status" value="1"/>
</dbReference>
<reference evidence="3" key="1">
    <citation type="journal article" date="2016" name="Nature">
        <title>The genome of the seagrass Zostera marina reveals angiosperm adaptation to the sea.</title>
        <authorList>
            <person name="Olsen J.L."/>
            <person name="Rouze P."/>
            <person name="Verhelst B."/>
            <person name="Lin Y.-C."/>
            <person name="Bayer T."/>
            <person name="Collen J."/>
            <person name="Dattolo E."/>
            <person name="De Paoli E."/>
            <person name="Dittami S."/>
            <person name="Maumus F."/>
            <person name="Michel G."/>
            <person name="Kersting A."/>
            <person name="Lauritano C."/>
            <person name="Lohaus R."/>
            <person name="Toepel M."/>
            <person name="Tonon T."/>
            <person name="Vanneste K."/>
            <person name="Amirebrahimi M."/>
            <person name="Brakel J."/>
            <person name="Bostroem C."/>
            <person name="Chovatia M."/>
            <person name="Grimwood J."/>
            <person name="Jenkins J.W."/>
            <person name="Jueterbock A."/>
            <person name="Mraz A."/>
            <person name="Stam W.T."/>
            <person name="Tice H."/>
            <person name="Bornberg-Bauer E."/>
            <person name="Green P.J."/>
            <person name="Pearson G.A."/>
            <person name="Procaccini G."/>
            <person name="Duarte C.M."/>
            <person name="Schmutz J."/>
            <person name="Reusch T.B.H."/>
            <person name="Van de Peer Y."/>
        </authorList>
    </citation>
    <scope>NUCLEOTIDE SEQUENCE [LARGE SCALE GENOMIC DNA]</scope>
    <source>
        <strain evidence="3">cv. Finnish</strain>
    </source>
</reference>